<dbReference type="Proteomes" id="UP000499080">
    <property type="component" value="Unassembled WGS sequence"/>
</dbReference>
<protein>
    <submittedName>
        <fullName evidence="1">Uncharacterized protein</fullName>
    </submittedName>
</protein>
<proteinExistence type="predicted"/>
<gene>
    <name evidence="1" type="ORF">AVEN_255808_1</name>
</gene>
<comment type="caution">
    <text evidence="1">The sequence shown here is derived from an EMBL/GenBank/DDBJ whole genome shotgun (WGS) entry which is preliminary data.</text>
</comment>
<evidence type="ECO:0000313" key="2">
    <source>
        <dbReference type="Proteomes" id="UP000499080"/>
    </source>
</evidence>
<organism evidence="1 2">
    <name type="scientific">Araneus ventricosus</name>
    <name type="common">Orbweaver spider</name>
    <name type="synonym">Epeira ventricosa</name>
    <dbReference type="NCBI Taxonomy" id="182803"/>
    <lineage>
        <taxon>Eukaryota</taxon>
        <taxon>Metazoa</taxon>
        <taxon>Ecdysozoa</taxon>
        <taxon>Arthropoda</taxon>
        <taxon>Chelicerata</taxon>
        <taxon>Arachnida</taxon>
        <taxon>Araneae</taxon>
        <taxon>Araneomorphae</taxon>
        <taxon>Entelegynae</taxon>
        <taxon>Araneoidea</taxon>
        <taxon>Araneidae</taxon>
        <taxon>Araneus</taxon>
    </lineage>
</organism>
<name>A0A4Y2LZE3_ARAVE</name>
<reference evidence="1 2" key="1">
    <citation type="journal article" date="2019" name="Sci. Rep.">
        <title>Orb-weaving spider Araneus ventricosus genome elucidates the spidroin gene catalogue.</title>
        <authorList>
            <person name="Kono N."/>
            <person name="Nakamura H."/>
            <person name="Ohtoshi R."/>
            <person name="Moran D.A.P."/>
            <person name="Shinohara A."/>
            <person name="Yoshida Y."/>
            <person name="Fujiwara M."/>
            <person name="Mori M."/>
            <person name="Tomita M."/>
            <person name="Arakawa K."/>
        </authorList>
    </citation>
    <scope>NUCLEOTIDE SEQUENCE [LARGE SCALE GENOMIC DNA]</scope>
</reference>
<keyword evidence="2" id="KW-1185">Reference proteome</keyword>
<dbReference type="AlphaFoldDB" id="A0A4Y2LZE3"/>
<evidence type="ECO:0000313" key="1">
    <source>
        <dbReference type="EMBL" id="GBN19520.1"/>
    </source>
</evidence>
<dbReference type="EMBL" id="BGPR01006500">
    <property type="protein sequence ID" value="GBN19520.1"/>
    <property type="molecule type" value="Genomic_DNA"/>
</dbReference>
<accession>A0A4Y2LZE3</accession>
<sequence>MHVSFADEGHHLDTSFQLLERGVGDQVYLKYDPLKRHENVERAGRHIVHGFRFHYHCVGESLSDAGYEGSDNVRIPFFQYVNDHLLCHSLVDVIRRGEHESLSESEIFFRENLPVLKVNSLVTVFMLGVDCIGEFLVQFTPVKRLVTETFVIFDASSLVVQHQFCFSS</sequence>